<evidence type="ECO:0000313" key="2">
    <source>
        <dbReference type="Proteomes" id="UP000006729"/>
    </source>
</evidence>
<dbReference type="AlphaFoldDB" id="A0A3N7F2R0"/>
<evidence type="ECO:0000313" key="1">
    <source>
        <dbReference type="EMBL" id="RQO90115.1"/>
    </source>
</evidence>
<gene>
    <name evidence="1" type="ORF">POPTR_005G065850</name>
</gene>
<reference evidence="1 2" key="1">
    <citation type="journal article" date="2006" name="Science">
        <title>The genome of black cottonwood, Populus trichocarpa (Torr. &amp; Gray).</title>
        <authorList>
            <person name="Tuskan G.A."/>
            <person name="Difazio S."/>
            <person name="Jansson S."/>
            <person name="Bohlmann J."/>
            <person name="Grigoriev I."/>
            <person name="Hellsten U."/>
            <person name="Putnam N."/>
            <person name="Ralph S."/>
            <person name="Rombauts S."/>
            <person name="Salamov A."/>
            <person name="Schein J."/>
            <person name="Sterck L."/>
            <person name="Aerts A."/>
            <person name="Bhalerao R.R."/>
            <person name="Bhalerao R.P."/>
            <person name="Blaudez D."/>
            <person name="Boerjan W."/>
            <person name="Brun A."/>
            <person name="Brunner A."/>
            <person name="Busov V."/>
            <person name="Campbell M."/>
            <person name="Carlson J."/>
            <person name="Chalot M."/>
            <person name="Chapman J."/>
            <person name="Chen G.L."/>
            <person name="Cooper D."/>
            <person name="Coutinho P.M."/>
            <person name="Couturier J."/>
            <person name="Covert S."/>
            <person name="Cronk Q."/>
            <person name="Cunningham R."/>
            <person name="Davis J."/>
            <person name="Degroeve S."/>
            <person name="Dejardin A."/>
            <person name="Depamphilis C."/>
            <person name="Detter J."/>
            <person name="Dirks B."/>
            <person name="Dubchak I."/>
            <person name="Duplessis S."/>
            <person name="Ehlting J."/>
            <person name="Ellis B."/>
            <person name="Gendler K."/>
            <person name="Goodstein D."/>
            <person name="Gribskov M."/>
            <person name="Grimwood J."/>
            <person name="Groover A."/>
            <person name="Gunter L."/>
            <person name="Hamberger B."/>
            <person name="Heinze B."/>
            <person name="Helariutta Y."/>
            <person name="Henrissat B."/>
            <person name="Holligan D."/>
            <person name="Holt R."/>
            <person name="Huang W."/>
            <person name="Islam-Faridi N."/>
            <person name="Jones S."/>
            <person name="Jones-Rhoades M."/>
            <person name="Jorgensen R."/>
            <person name="Joshi C."/>
            <person name="Kangasjarvi J."/>
            <person name="Karlsson J."/>
            <person name="Kelleher C."/>
            <person name="Kirkpatrick R."/>
            <person name="Kirst M."/>
            <person name="Kohler A."/>
            <person name="Kalluri U."/>
            <person name="Larimer F."/>
            <person name="Leebens-Mack J."/>
            <person name="Leple J.C."/>
            <person name="Locascio P."/>
            <person name="Lou Y."/>
            <person name="Lucas S."/>
            <person name="Martin F."/>
            <person name="Montanini B."/>
            <person name="Napoli C."/>
            <person name="Nelson D.R."/>
            <person name="Nelson C."/>
            <person name="Nieminen K."/>
            <person name="Nilsson O."/>
            <person name="Pereda V."/>
            <person name="Peter G."/>
            <person name="Philippe R."/>
            <person name="Pilate G."/>
            <person name="Poliakov A."/>
            <person name="Razumovskaya J."/>
            <person name="Richardson P."/>
            <person name="Rinaldi C."/>
            <person name="Ritland K."/>
            <person name="Rouze P."/>
            <person name="Ryaboy D."/>
            <person name="Schmutz J."/>
            <person name="Schrader J."/>
            <person name="Segerman B."/>
            <person name="Shin H."/>
            <person name="Siddiqui A."/>
            <person name="Sterky F."/>
            <person name="Terry A."/>
            <person name="Tsai C.J."/>
            <person name="Uberbacher E."/>
            <person name="Unneberg P."/>
            <person name="Vahala J."/>
            <person name="Wall K."/>
            <person name="Wessler S."/>
            <person name="Yang G."/>
            <person name="Yin T."/>
            <person name="Douglas C."/>
            <person name="Marra M."/>
            <person name="Sandberg G."/>
            <person name="Van de Peer Y."/>
            <person name="Rokhsar D."/>
        </authorList>
    </citation>
    <scope>NUCLEOTIDE SEQUENCE [LARGE SCALE GENOMIC DNA]</scope>
    <source>
        <strain evidence="2">cv. Nisqually</strain>
    </source>
</reference>
<sequence length="31" mass="3735">MAICNFENSAPEQSLFKVLDYRCLRWCRLDL</sequence>
<keyword evidence="2" id="KW-1185">Reference proteome</keyword>
<organism evidence="1 2">
    <name type="scientific">Populus trichocarpa</name>
    <name type="common">Western balsam poplar</name>
    <name type="synonym">Populus balsamifera subsp. trichocarpa</name>
    <dbReference type="NCBI Taxonomy" id="3694"/>
    <lineage>
        <taxon>Eukaryota</taxon>
        <taxon>Viridiplantae</taxon>
        <taxon>Streptophyta</taxon>
        <taxon>Embryophyta</taxon>
        <taxon>Tracheophyta</taxon>
        <taxon>Spermatophyta</taxon>
        <taxon>Magnoliopsida</taxon>
        <taxon>eudicotyledons</taxon>
        <taxon>Gunneridae</taxon>
        <taxon>Pentapetalae</taxon>
        <taxon>rosids</taxon>
        <taxon>fabids</taxon>
        <taxon>Malpighiales</taxon>
        <taxon>Salicaceae</taxon>
        <taxon>Saliceae</taxon>
        <taxon>Populus</taxon>
    </lineage>
</organism>
<dbReference type="InParanoid" id="A0A3N7F2R0"/>
<dbReference type="EMBL" id="CM009294">
    <property type="protein sequence ID" value="RQO90115.1"/>
    <property type="molecule type" value="Genomic_DNA"/>
</dbReference>
<name>A0A3N7F2R0_POPTR</name>
<protein>
    <submittedName>
        <fullName evidence="1">Uncharacterized protein</fullName>
    </submittedName>
</protein>
<proteinExistence type="predicted"/>
<accession>A0A3N7F2R0</accession>
<dbReference type="Proteomes" id="UP000006729">
    <property type="component" value="Chromosome 5"/>
</dbReference>